<dbReference type="EMBL" id="QGLF01000001">
    <property type="protein sequence ID" value="PWR23996.1"/>
    <property type="molecule type" value="Genomic_DNA"/>
</dbReference>
<feature type="transmembrane region" description="Helical" evidence="1">
    <location>
        <begin position="365"/>
        <end position="384"/>
    </location>
</feature>
<keyword evidence="3" id="KW-1185">Reference proteome</keyword>
<keyword evidence="1" id="KW-0472">Membrane</keyword>
<feature type="transmembrane region" description="Helical" evidence="1">
    <location>
        <begin position="172"/>
        <end position="190"/>
    </location>
</feature>
<dbReference type="Proteomes" id="UP000246077">
    <property type="component" value="Unassembled WGS sequence"/>
</dbReference>
<gene>
    <name evidence="2" type="ORF">DKG75_05495</name>
</gene>
<keyword evidence="1" id="KW-0812">Transmembrane</keyword>
<keyword evidence="1" id="KW-1133">Transmembrane helix</keyword>
<proteinExistence type="predicted"/>
<accession>A0A317ECI5</accession>
<evidence type="ECO:0000313" key="2">
    <source>
        <dbReference type="EMBL" id="PWR23996.1"/>
    </source>
</evidence>
<sequence>MSVVLLVFGVAVVAAAPLVAAHVLLTGVRVPRRLRADGRLPSLIAARAGQIGGRIGSLTLDVVGPLNEVALALGPKDIAEAVNRMFAAEREQILDRVARAHLGVIWRSLPGAAKVQFEDHLAKTVPRAIDRAMDEIIAAIDDLIDVPAMQTRFFGARPAELSRMIETVAMPAFRALAVLLPVLAAVPMLLPVCVPGLQGVLGGVLLGLGVSLLGVAWLFTPPPARWRPLPARLFTPLLPERRMITAFYADTVADEAFRLDVVIDELVRGRAALGTRAIVERRVSAIFARLPGRLLLSLVIPPRAMQGMIQSATAELLDLLPRAAREPELTARCADRLRRRVVDCFEAMDELEFLVMQRNVLRTELPLLHVFVGGIFLAVGLLAAL</sequence>
<organism evidence="2 3">
    <name type="scientific">Zavarzinia compransoris</name>
    <dbReference type="NCBI Taxonomy" id="1264899"/>
    <lineage>
        <taxon>Bacteria</taxon>
        <taxon>Pseudomonadati</taxon>
        <taxon>Pseudomonadota</taxon>
        <taxon>Alphaproteobacteria</taxon>
        <taxon>Rhodospirillales</taxon>
        <taxon>Zavarziniaceae</taxon>
        <taxon>Zavarzinia</taxon>
    </lineage>
</organism>
<reference evidence="3" key="1">
    <citation type="submission" date="2018-05" db="EMBL/GenBank/DDBJ databases">
        <title>Zavarzinia sp. HR-AS.</title>
        <authorList>
            <person name="Lee Y."/>
            <person name="Jeon C.O."/>
        </authorList>
    </citation>
    <scope>NUCLEOTIDE SEQUENCE [LARGE SCALE GENOMIC DNA]</scope>
    <source>
        <strain evidence="3">DSM 1231</strain>
    </source>
</reference>
<protein>
    <recommendedName>
        <fullName evidence="4">DUF445 domain-containing protein</fullName>
    </recommendedName>
</protein>
<evidence type="ECO:0000313" key="3">
    <source>
        <dbReference type="Proteomes" id="UP000246077"/>
    </source>
</evidence>
<feature type="transmembrane region" description="Helical" evidence="1">
    <location>
        <begin position="196"/>
        <end position="219"/>
    </location>
</feature>
<name>A0A317ECI5_9PROT</name>
<dbReference type="AlphaFoldDB" id="A0A317ECI5"/>
<comment type="caution">
    <text evidence="2">The sequence shown here is derived from an EMBL/GenBank/DDBJ whole genome shotgun (WGS) entry which is preliminary data.</text>
</comment>
<feature type="transmembrane region" description="Helical" evidence="1">
    <location>
        <begin position="6"/>
        <end position="25"/>
    </location>
</feature>
<evidence type="ECO:0008006" key="4">
    <source>
        <dbReference type="Google" id="ProtNLM"/>
    </source>
</evidence>
<evidence type="ECO:0000256" key="1">
    <source>
        <dbReference type="SAM" id="Phobius"/>
    </source>
</evidence>